<evidence type="ECO:0000256" key="1">
    <source>
        <dbReference type="ARBA" id="ARBA00004167"/>
    </source>
</evidence>
<evidence type="ECO:0000256" key="8">
    <source>
        <dbReference type="ARBA" id="ARBA00023065"/>
    </source>
</evidence>
<dbReference type="InterPro" id="IPR002146">
    <property type="entry name" value="ATP_synth_b/b'su_bac/chlpt"/>
</dbReference>
<comment type="function">
    <text evidence="11">Component of the F(0) channel, it forms part of the peripheral stalk, linking F(1) to F(0). The b'-subunit is a diverged and duplicated form of b found in plants and photosynthetic bacteria.</text>
</comment>
<dbReference type="PANTHER" id="PTHR33445">
    <property type="entry name" value="ATP SYNTHASE SUBUNIT B', CHLOROPLASTIC"/>
    <property type="match status" value="1"/>
</dbReference>
<keyword evidence="4 11" id="KW-0138">CF(0)</keyword>
<feature type="coiled-coil region" evidence="13">
    <location>
        <begin position="74"/>
        <end position="108"/>
    </location>
</feature>
<dbReference type="GO" id="GO:0005886">
    <property type="term" value="C:plasma membrane"/>
    <property type="evidence" value="ECO:0007669"/>
    <property type="project" value="UniProtKB-SubCell"/>
</dbReference>
<gene>
    <name evidence="11 14" type="primary">atpG</name>
    <name evidence="11" type="synonym">atpF2</name>
    <name evidence="14" type="ORF">Thor_045</name>
</gene>
<dbReference type="EMBL" id="KY083065">
    <property type="protein sequence ID" value="ARX95897.1"/>
    <property type="molecule type" value="Genomic_DNA"/>
</dbReference>
<accession>A0A1C9CAE0</accession>
<dbReference type="SUPFAM" id="SSF81573">
    <property type="entry name" value="F1F0 ATP synthase subunit B, membrane domain"/>
    <property type="match status" value="1"/>
</dbReference>
<keyword evidence="11" id="KW-0066">ATP synthesis</keyword>
<dbReference type="InterPro" id="IPR028987">
    <property type="entry name" value="ATP_synth_B-like_membr_sf"/>
</dbReference>
<comment type="similarity">
    <text evidence="2 11 12">Belongs to the ATPase B chain family.</text>
</comment>
<dbReference type="PANTHER" id="PTHR33445:SF2">
    <property type="entry name" value="ATP SYNTHASE SUBUNIT B', CHLOROPLASTIC"/>
    <property type="match status" value="1"/>
</dbReference>
<reference evidence="14" key="2">
    <citation type="journal article" date="2018" name="PLoS ONE">
        <title>Plastid genome analysis of three Nemaliophycidae red algal species suggests environmental adaptation for iron limited habitats.</title>
        <authorList>
            <person name="Cho C.H."/>
            <person name="Choi J.W."/>
            <person name="Lam D.W."/>
            <person name="Kim K.M."/>
            <person name="Yoon H.S."/>
        </authorList>
    </citation>
    <scope>NUCLEOTIDE SEQUENCE</scope>
</reference>
<dbReference type="GO" id="GO:0045259">
    <property type="term" value="C:proton-transporting ATP synthase complex"/>
    <property type="evidence" value="ECO:0007669"/>
    <property type="project" value="UniProtKB-KW"/>
</dbReference>
<keyword evidence="11" id="KW-1003">Cell membrane</keyword>
<evidence type="ECO:0000256" key="5">
    <source>
        <dbReference type="ARBA" id="ARBA00022692"/>
    </source>
</evidence>
<dbReference type="InterPro" id="IPR050059">
    <property type="entry name" value="ATP_synthase_B_chain"/>
</dbReference>
<evidence type="ECO:0000256" key="12">
    <source>
        <dbReference type="RuleBase" id="RU003848"/>
    </source>
</evidence>
<keyword evidence="3 11" id="KW-0813">Transport</keyword>
<evidence type="ECO:0000256" key="6">
    <source>
        <dbReference type="ARBA" id="ARBA00022781"/>
    </source>
</evidence>
<evidence type="ECO:0000256" key="4">
    <source>
        <dbReference type="ARBA" id="ARBA00022547"/>
    </source>
</evidence>
<sequence>MINITSFLFLVMSSSNIGKEGGLFDFNATLPLMAVQFLFLMIILNIIFYKPVTIVLDNRDEYIRNSLTSASASLSKADQLTSEYEQQLMKARREAQELIRSSQKIAQQNVFEKIKEAQTKAEFFINEASQQLTTEKQKVLKTLEAEINTISNKIKNKLLEEN</sequence>
<evidence type="ECO:0000256" key="10">
    <source>
        <dbReference type="ARBA" id="ARBA00025198"/>
    </source>
</evidence>
<evidence type="ECO:0000313" key="15">
    <source>
        <dbReference type="EMBL" id="ARX95897.1"/>
    </source>
</evidence>
<keyword evidence="13" id="KW-0175">Coiled coil</keyword>
<keyword evidence="9 11" id="KW-0472">Membrane</keyword>
<proteinExistence type="inferred from homology"/>
<dbReference type="GO" id="GO:0046961">
    <property type="term" value="F:proton-transporting ATPase activity, rotational mechanism"/>
    <property type="evidence" value="ECO:0007669"/>
    <property type="project" value="TreeGrafter"/>
</dbReference>
<comment type="subcellular location">
    <subcellularLocation>
        <location evidence="11">Cell membrane</location>
        <topology evidence="11">Single-pass membrane protein</topology>
    </subcellularLocation>
    <subcellularLocation>
        <location evidence="1">Membrane</location>
        <topology evidence="1">Single-pass membrane protein</topology>
    </subcellularLocation>
</comment>
<dbReference type="NCBIfam" id="NF005607">
    <property type="entry name" value="PRK07353.1"/>
    <property type="match status" value="1"/>
</dbReference>
<keyword evidence="5 11" id="KW-0812">Transmembrane</keyword>
<protein>
    <submittedName>
        <fullName evidence="14">ATP synthase CFO B' chain subunit II</fullName>
    </submittedName>
</protein>
<dbReference type="AlphaFoldDB" id="A0A1C9CAE0"/>
<evidence type="ECO:0000256" key="11">
    <source>
        <dbReference type="HAMAP-Rule" id="MF_01399"/>
    </source>
</evidence>
<comment type="function">
    <text evidence="10 11">F(1)F(0) ATP synthase produces ATP from ADP in the presence of a proton or sodium gradient. F-type ATPases consist of two structural domains, F(1) containing the extramembraneous catalytic core and F(0) containing the membrane proton channel, linked together by a central stalk and a peripheral stalk. During catalysis, ATP synthesis in the catalytic domain of F(1) is coupled via a rotary mechanism of the central stalk subunits to proton translocation.</text>
</comment>
<reference evidence="15" key="1">
    <citation type="submission" date="2016-11" db="EMBL/GenBank/DDBJ databases">
        <title>Complete Chloroplast Genome of Thorea hispida.</title>
        <authorList>
            <person name="Nan F."/>
            <person name="Xie S."/>
        </authorList>
    </citation>
    <scope>NUCLEOTIDE SEQUENCE</scope>
</reference>
<evidence type="ECO:0000313" key="14">
    <source>
        <dbReference type="EMBL" id="AOM65337.1"/>
    </source>
</evidence>
<dbReference type="EMBL" id="KX284714">
    <property type="protein sequence ID" value="AOM65337.1"/>
    <property type="molecule type" value="Genomic_DNA"/>
</dbReference>
<dbReference type="InterPro" id="IPR034679">
    <property type="entry name" value="ATP_synth_b"/>
</dbReference>
<dbReference type="GO" id="GO:0046933">
    <property type="term" value="F:proton-transporting ATP synthase activity, rotational mechanism"/>
    <property type="evidence" value="ECO:0007669"/>
    <property type="project" value="UniProtKB-UniRule"/>
</dbReference>
<dbReference type="HAMAP" id="MF_01399">
    <property type="entry name" value="ATP_synth_bprime"/>
    <property type="match status" value="1"/>
</dbReference>
<keyword evidence="14" id="KW-0934">Plastid</keyword>
<name>A0A1C9CAE0_9FLOR</name>
<dbReference type="GeneID" id="29072742"/>
<keyword evidence="8 11" id="KW-0406">Ion transport</keyword>
<dbReference type="RefSeq" id="YP_009296402.1">
    <property type="nucleotide sequence ID" value="NC_031171.1"/>
</dbReference>
<evidence type="ECO:0000256" key="2">
    <source>
        <dbReference type="ARBA" id="ARBA00005513"/>
    </source>
</evidence>
<keyword evidence="6 11" id="KW-0375">Hydrogen ion transport</keyword>
<geneLocation type="plastid" evidence="14"/>
<keyword evidence="7 11" id="KW-1133">Transmembrane helix</keyword>
<feature type="transmembrane region" description="Helical" evidence="11">
    <location>
        <begin position="28"/>
        <end position="49"/>
    </location>
</feature>
<dbReference type="CDD" id="cd06503">
    <property type="entry name" value="ATP-synt_Fo_b"/>
    <property type="match status" value="1"/>
</dbReference>
<evidence type="ECO:0000256" key="13">
    <source>
        <dbReference type="SAM" id="Coils"/>
    </source>
</evidence>
<evidence type="ECO:0000256" key="7">
    <source>
        <dbReference type="ARBA" id="ARBA00022989"/>
    </source>
</evidence>
<keyword evidence="15" id="KW-0150">Chloroplast</keyword>
<evidence type="ECO:0000256" key="3">
    <source>
        <dbReference type="ARBA" id="ARBA00022448"/>
    </source>
</evidence>
<dbReference type="HAMAP" id="MF_01398">
    <property type="entry name" value="ATP_synth_b_bprime"/>
    <property type="match status" value="1"/>
</dbReference>
<organism evidence="14">
    <name type="scientific">Thorea hispida</name>
    <dbReference type="NCBI Taxonomy" id="202687"/>
    <lineage>
        <taxon>Eukaryota</taxon>
        <taxon>Rhodophyta</taxon>
        <taxon>Florideophyceae</taxon>
        <taxon>Nemaliophycidae</taxon>
        <taxon>Thoreales</taxon>
        <taxon>Thoreaceae</taxon>
        <taxon>Thorea</taxon>
    </lineage>
</organism>
<evidence type="ECO:0000256" key="9">
    <source>
        <dbReference type="ARBA" id="ARBA00023136"/>
    </source>
</evidence>
<comment type="subunit">
    <text evidence="11">F-type ATPases have 2 components, F(1) - the catalytic core - and F(0) - the membrane proton channel. F(1) has five subunits: alpha(3), beta(3), gamma(1), delta(1), epsilon(1). F(0) has four main subunits: a(1), b(1), b'(1) and c(10-14). The alpha and beta chains form an alternating ring which encloses part of the gamma chain. F(1) is attached to F(0) by a central stalk formed by the gamma and epsilon chains, while a peripheral stalk is formed by the delta, b and b' chains.</text>
</comment>
<dbReference type="Pfam" id="PF00430">
    <property type="entry name" value="ATP-synt_B"/>
    <property type="match status" value="1"/>
</dbReference>